<evidence type="ECO:0000256" key="4">
    <source>
        <dbReference type="ARBA" id="ARBA00022801"/>
    </source>
</evidence>
<evidence type="ECO:0000313" key="8">
    <source>
        <dbReference type="EMBL" id="QCC77555.1"/>
    </source>
</evidence>
<dbReference type="OrthoDB" id="3196337at2"/>
<reference evidence="7" key="5">
    <citation type="submission" date="2024-05" db="EMBL/GenBank/DDBJ databases">
        <authorList>
            <person name="Sun Q."/>
            <person name="Sedlacek I."/>
        </authorList>
    </citation>
    <scope>NUCLEOTIDE SEQUENCE</scope>
    <source>
        <strain evidence="7">CCM 7403</strain>
    </source>
</reference>
<organism evidence="8 9">
    <name type="scientific">Nocardioides daphniae</name>
    <dbReference type="NCBI Taxonomy" id="402297"/>
    <lineage>
        <taxon>Bacteria</taxon>
        <taxon>Bacillati</taxon>
        <taxon>Actinomycetota</taxon>
        <taxon>Actinomycetes</taxon>
        <taxon>Propionibacteriales</taxon>
        <taxon>Nocardioidaceae</taxon>
        <taxon>Nocardioides</taxon>
    </lineage>
</organism>
<name>A0A4P7UDU7_9ACTN</name>
<dbReference type="GO" id="GO:0046872">
    <property type="term" value="F:metal ion binding"/>
    <property type="evidence" value="ECO:0007669"/>
    <property type="project" value="UniProtKB-KW"/>
</dbReference>
<evidence type="ECO:0000256" key="5">
    <source>
        <dbReference type="ARBA" id="ARBA00022833"/>
    </source>
</evidence>
<keyword evidence="3" id="KW-0479">Metal-binding</keyword>
<dbReference type="Proteomes" id="UP000630594">
    <property type="component" value="Unassembled WGS sequence"/>
</dbReference>
<dbReference type="SUPFAM" id="SSF56281">
    <property type="entry name" value="Metallo-hydrolase/oxidoreductase"/>
    <property type="match status" value="1"/>
</dbReference>
<evidence type="ECO:0000256" key="3">
    <source>
        <dbReference type="ARBA" id="ARBA00022723"/>
    </source>
</evidence>
<keyword evidence="10" id="KW-1185">Reference proteome</keyword>
<dbReference type="CDD" id="cd07742">
    <property type="entry name" value="metallo-hydrolase-like_MBL-fold"/>
    <property type="match status" value="1"/>
</dbReference>
<protein>
    <submittedName>
        <fullName evidence="7 8">Metallo-hydrolase</fullName>
    </submittedName>
</protein>
<evidence type="ECO:0000259" key="6">
    <source>
        <dbReference type="SMART" id="SM00849"/>
    </source>
</evidence>
<dbReference type="AlphaFoldDB" id="A0A4P7UDU7"/>
<keyword evidence="5" id="KW-0862">Zinc</keyword>
<dbReference type="Gene3D" id="3.60.15.10">
    <property type="entry name" value="Ribonuclease Z/Hydroxyacylglutathione hydrolase-like"/>
    <property type="match status" value="1"/>
</dbReference>
<comment type="cofactor">
    <cofactor evidence="1">
        <name>Zn(2+)</name>
        <dbReference type="ChEBI" id="CHEBI:29105"/>
    </cofactor>
</comment>
<dbReference type="InterPro" id="IPR036866">
    <property type="entry name" value="RibonucZ/Hydroxyglut_hydro"/>
</dbReference>
<dbReference type="RefSeq" id="WP_135832599.1">
    <property type="nucleotide sequence ID" value="NZ_BMCK01000006.1"/>
</dbReference>
<dbReference type="EMBL" id="BMCK01000006">
    <property type="protein sequence ID" value="GGD30822.1"/>
    <property type="molecule type" value="Genomic_DNA"/>
</dbReference>
<dbReference type="KEGG" id="ndp:E2C04_10890"/>
<dbReference type="EMBL" id="CP038462">
    <property type="protein sequence ID" value="QCC77555.1"/>
    <property type="molecule type" value="Genomic_DNA"/>
</dbReference>
<dbReference type="PANTHER" id="PTHR42978:SF7">
    <property type="entry name" value="METALLO-HYDROLASE RV2300C-RELATED"/>
    <property type="match status" value="1"/>
</dbReference>
<accession>A0A4P7UDU7</accession>
<keyword evidence="4 8" id="KW-0378">Hydrolase</keyword>
<evidence type="ECO:0000313" key="7">
    <source>
        <dbReference type="EMBL" id="GGD30822.1"/>
    </source>
</evidence>
<proteinExistence type="inferred from homology"/>
<dbReference type="SMART" id="SM00849">
    <property type="entry name" value="Lactamase_B"/>
    <property type="match status" value="1"/>
</dbReference>
<evidence type="ECO:0000313" key="9">
    <source>
        <dbReference type="Proteomes" id="UP000297025"/>
    </source>
</evidence>
<dbReference type="GO" id="GO:0016787">
    <property type="term" value="F:hydrolase activity"/>
    <property type="evidence" value="ECO:0007669"/>
    <property type="project" value="UniProtKB-KW"/>
</dbReference>
<gene>
    <name evidence="8" type="ORF">E2C04_10890</name>
    <name evidence="7" type="ORF">GCM10007231_32910</name>
</gene>
<feature type="domain" description="Metallo-beta-lactamase" evidence="6">
    <location>
        <begin position="19"/>
        <end position="239"/>
    </location>
</feature>
<evidence type="ECO:0000313" key="10">
    <source>
        <dbReference type="Proteomes" id="UP000630594"/>
    </source>
</evidence>
<evidence type="ECO:0000256" key="2">
    <source>
        <dbReference type="ARBA" id="ARBA00007749"/>
    </source>
</evidence>
<evidence type="ECO:0000256" key="1">
    <source>
        <dbReference type="ARBA" id="ARBA00001947"/>
    </source>
</evidence>
<dbReference type="InterPro" id="IPR051013">
    <property type="entry name" value="MBL_superfamily_lactonases"/>
</dbReference>
<dbReference type="Proteomes" id="UP000297025">
    <property type="component" value="Chromosome"/>
</dbReference>
<reference evidence="8 9" key="1">
    <citation type="journal article" date="2008" name="Int. J. Syst. Evol. Microbiol.">
        <title>Nocardioides daphniae sp. nov., isolated from Daphnia cucullata (Crustacea: Cladocera).</title>
        <authorList>
            <person name="Toth E.M."/>
            <person name="Keki Z."/>
            <person name="Homonnay Z.G."/>
            <person name="Borsodi A.K."/>
            <person name="Marialigeti K."/>
            <person name="Schumann P."/>
        </authorList>
    </citation>
    <scope>NUCLEOTIDE SEQUENCE [LARGE SCALE GENOMIC DNA]</scope>
    <source>
        <strain evidence="8 9">JCM 16608</strain>
    </source>
</reference>
<sequence>MKVHHLNCGSMSTPFGPFVCHVLLLETERSGLVLVDSGFGTADIADPRRRLGPTRHLLRPALDPAETALRQVEALGHSAADVQHVVVTHLDYDHIGGLSDFPHAQVHLTAAEAQGGLRTPSLRDARRFRPQQWSHGPRFVEHADFADTWLGFGAAKQLDQVADGLVLVPLPGHTRGHTCVAVDTGGRWLLHVGDAAEHRGWFEDVPVPRGVRLAEWMLATDRSVLGDNRRRLRELARHHAADVDIVTAHDPVQLERFRPAP</sequence>
<reference evidence="8" key="4">
    <citation type="submission" date="2019-03" db="EMBL/GenBank/DDBJ databases">
        <authorList>
            <person name="Huang Y."/>
        </authorList>
    </citation>
    <scope>NUCLEOTIDE SEQUENCE</scope>
    <source>
        <strain evidence="8">JCM 16608</strain>
    </source>
</reference>
<reference evidence="10" key="3">
    <citation type="journal article" date="2019" name="Int. J. Syst. Evol. Microbiol.">
        <title>The Global Catalogue of Microorganisms (GCM) 10K type strain sequencing project: providing services to taxonomists for standard genome sequencing and annotation.</title>
        <authorList>
            <consortium name="The Broad Institute Genomics Platform"/>
            <consortium name="The Broad Institute Genome Sequencing Center for Infectious Disease"/>
            <person name="Wu L."/>
            <person name="Ma J."/>
        </authorList>
    </citation>
    <scope>NUCLEOTIDE SEQUENCE [LARGE SCALE GENOMIC DNA]</scope>
    <source>
        <strain evidence="10">CCM 7403</strain>
    </source>
</reference>
<comment type="similarity">
    <text evidence="2">Belongs to the metallo-beta-lactamase superfamily.</text>
</comment>
<dbReference type="InterPro" id="IPR001279">
    <property type="entry name" value="Metallo-B-lactamas"/>
</dbReference>
<dbReference type="PANTHER" id="PTHR42978">
    <property type="entry name" value="QUORUM-QUENCHING LACTONASE YTNP-RELATED-RELATED"/>
    <property type="match status" value="1"/>
</dbReference>
<reference evidence="7" key="2">
    <citation type="journal article" date="2014" name="Int. J. Syst. Evol. Microbiol.">
        <title>Complete genome of a new Firmicutes species belonging to the dominant human colonic microbiota ('Ruminococcus bicirculans') reveals two chromosomes and a selective capacity to utilize plant glucans.</title>
        <authorList>
            <consortium name="NISC Comparative Sequencing Program"/>
            <person name="Wegmann U."/>
            <person name="Louis P."/>
            <person name="Goesmann A."/>
            <person name="Henrissat B."/>
            <person name="Duncan S.H."/>
            <person name="Flint H.J."/>
        </authorList>
    </citation>
    <scope>NUCLEOTIDE SEQUENCE</scope>
    <source>
        <strain evidence="7">CCM 7403</strain>
    </source>
</reference>
<dbReference type="Pfam" id="PF00753">
    <property type="entry name" value="Lactamase_B"/>
    <property type="match status" value="1"/>
</dbReference>